<dbReference type="Gene3D" id="3.20.20.100">
    <property type="entry name" value="NADP-dependent oxidoreductase domain"/>
    <property type="match status" value="1"/>
</dbReference>
<name>A0A6A6QY75_9PEZI</name>
<keyword evidence="1" id="KW-0560">Oxidoreductase</keyword>
<dbReference type="Proteomes" id="UP000799750">
    <property type="component" value="Unassembled WGS sequence"/>
</dbReference>
<dbReference type="PANTHER" id="PTHR43364">
    <property type="entry name" value="NADH-SPECIFIC METHYLGLYOXAL REDUCTASE-RELATED"/>
    <property type="match status" value="1"/>
</dbReference>
<accession>A0A6A6QY75</accession>
<dbReference type="InterPro" id="IPR036812">
    <property type="entry name" value="NAD(P)_OxRdtase_dom_sf"/>
</dbReference>
<sequence length="346" mass="38996">MAESRKNRVVLGLMTFGPNKAWGAKTTSLDEYGRFLDYFQSMGYDEVDTARMYQHGEQEGFTAQVGWKKRNLKLATKLYPVKGGMHSPKNLREAVETSLRELQTDSVDTFYLHAADRSTPFAESLKEVNELYNEGKFRQFGISNFTSFEVAEVVMTCHANGWVRPTVFQAMYNAFTRGMEAELVPALRRYGIDILVYNGLAGGLFTGKYNAKNTEASGELTHVDKTYRARYLRDAPLEALSLVEPIVQKHGLTLVETAIRWLIHHSALNMRSKGGNDGILTGASSLEQFKTTLPQFDKGPLPQEVVKALDDGWKISKAQAADYWHLDLAYTYDTTKVLFGYSIDDH</sequence>
<keyword evidence="4" id="KW-1185">Reference proteome</keyword>
<reference evidence="3" key="1">
    <citation type="journal article" date="2020" name="Stud. Mycol.">
        <title>101 Dothideomycetes genomes: a test case for predicting lifestyles and emergence of pathogens.</title>
        <authorList>
            <person name="Haridas S."/>
            <person name="Albert R."/>
            <person name="Binder M."/>
            <person name="Bloem J."/>
            <person name="Labutti K."/>
            <person name="Salamov A."/>
            <person name="Andreopoulos B."/>
            <person name="Baker S."/>
            <person name="Barry K."/>
            <person name="Bills G."/>
            <person name="Bluhm B."/>
            <person name="Cannon C."/>
            <person name="Castanera R."/>
            <person name="Culley D."/>
            <person name="Daum C."/>
            <person name="Ezra D."/>
            <person name="Gonzalez J."/>
            <person name="Henrissat B."/>
            <person name="Kuo A."/>
            <person name="Liang C."/>
            <person name="Lipzen A."/>
            <person name="Lutzoni F."/>
            <person name="Magnuson J."/>
            <person name="Mondo S."/>
            <person name="Nolan M."/>
            <person name="Ohm R."/>
            <person name="Pangilinan J."/>
            <person name="Park H.-J."/>
            <person name="Ramirez L."/>
            <person name="Alfaro M."/>
            <person name="Sun H."/>
            <person name="Tritt A."/>
            <person name="Yoshinaga Y."/>
            <person name="Zwiers L.-H."/>
            <person name="Turgeon B."/>
            <person name="Goodwin S."/>
            <person name="Spatafora J."/>
            <person name="Crous P."/>
            <person name="Grigoriev I."/>
        </authorList>
    </citation>
    <scope>NUCLEOTIDE SEQUENCE</scope>
    <source>
        <strain evidence="3">CBS 269.34</strain>
    </source>
</reference>
<dbReference type="GO" id="GO:0016491">
    <property type="term" value="F:oxidoreductase activity"/>
    <property type="evidence" value="ECO:0007669"/>
    <property type="project" value="UniProtKB-KW"/>
</dbReference>
<dbReference type="PRINTS" id="PR00069">
    <property type="entry name" value="ALDKETRDTASE"/>
</dbReference>
<evidence type="ECO:0000313" key="3">
    <source>
        <dbReference type="EMBL" id="KAF2496740.1"/>
    </source>
</evidence>
<evidence type="ECO:0000259" key="2">
    <source>
        <dbReference type="Pfam" id="PF00248"/>
    </source>
</evidence>
<evidence type="ECO:0000256" key="1">
    <source>
        <dbReference type="ARBA" id="ARBA00023002"/>
    </source>
</evidence>
<dbReference type="PANTHER" id="PTHR43364:SF4">
    <property type="entry name" value="NAD(P)-LINKED OXIDOREDUCTASE SUPERFAMILY PROTEIN"/>
    <property type="match status" value="1"/>
</dbReference>
<feature type="domain" description="NADP-dependent oxidoreductase" evidence="2">
    <location>
        <begin position="9"/>
        <end position="311"/>
    </location>
</feature>
<dbReference type="AlphaFoldDB" id="A0A6A6QY75"/>
<proteinExistence type="predicted"/>
<dbReference type="InterPro" id="IPR023210">
    <property type="entry name" value="NADP_OxRdtase_dom"/>
</dbReference>
<organism evidence="3 4">
    <name type="scientific">Lophium mytilinum</name>
    <dbReference type="NCBI Taxonomy" id="390894"/>
    <lineage>
        <taxon>Eukaryota</taxon>
        <taxon>Fungi</taxon>
        <taxon>Dikarya</taxon>
        <taxon>Ascomycota</taxon>
        <taxon>Pezizomycotina</taxon>
        <taxon>Dothideomycetes</taxon>
        <taxon>Pleosporomycetidae</taxon>
        <taxon>Mytilinidiales</taxon>
        <taxon>Mytilinidiaceae</taxon>
        <taxon>Lophium</taxon>
    </lineage>
</organism>
<dbReference type="Pfam" id="PF00248">
    <property type="entry name" value="Aldo_ket_red"/>
    <property type="match status" value="1"/>
</dbReference>
<evidence type="ECO:0000313" key="4">
    <source>
        <dbReference type="Proteomes" id="UP000799750"/>
    </source>
</evidence>
<dbReference type="InterPro" id="IPR050523">
    <property type="entry name" value="AKR_Detox_Biosynth"/>
</dbReference>
<dbReference type="EMBL" id="MU004187">
    <property type="protein sequence ID" value="KAF2496740.1"/>
    <property type="molecule type" value="Genomic_DNA"/>
</dbReference>
<dbReference type="CDD" id="cd19075">
    <property type="entry name" value="AKR_AKR7A1-5"/>
    <property type="match status" value="1"/>
</dbReference>
<dbReference type="OrthoDB" id="2310150at2759"/>
<dbReference type="InterPro" id="IPR020471">
    <property type="entry name" value="AKR"/>
</dbReference>
<gene>
    <name evidence="3" type="ORF">BU16DRAFT_616845</name>
</gene>
<protein>
    <submittedName>
        <fullName evidence="3">Aldo/keto reductase</fullName>
    </submittedName>
</protein>
<dbReference type="SUPFAM" id="SSF51430">
    <property type="entry name" value="NAD(P)-linked oxidoreductase"/>
    <property type="match status" value="1"/>
</dbReference>